<name>A0A9P6AF95_9AGAM</name>
<comment type="caution">
    <text evidence="1">The sequence shown here is derived from an EMBL/GenBank/DDBJ whole genome shotgun (WGS) entry which is preliminary data.</text>
</comment>
<protein>
    <submittedName>
        <fullName evidence="1">Uncharacterized protein</fullName>
    </submittedName>
</protein>
<dbReference type="AlphaFoldDB" id="A0A9P6AF95"/>
<reference evidence="1" key="1">
    <citation type="journal article" date="2020" name="Nat. Commun.">
        <title>Large-scale genome sequencing of mycorrhizal fungi provides insights into the early evolution of symbiotic traits.</title>
        <authorList>
            <person name="Miyauchi S."/>
            <person name="Kiss E."/>
            <person name="Kuo A."/>
            <person name="Drula E."/>
            <person name="Kohler A."/>
            <person name="Sanchez-Garcia M."/>
            <person name="Morin E."/>
            <person name="Andreopoulos B."/>
            <person name="Barry K.W."/>
            <person name="Bonito G."/>
            <person name="Buee M."/>
            <person name="Carver A."/>
            <person name="Chen C."/>
            <person name="Cichocki N."/>
            <person name="Clum A."/>
            <person name="Culley D."/>
            <person name="Crous P.W."/>
            <person name="Fauchery L."/>
            <person name="Girlanda M."/>
            <person name="Hayes R.D."/>
            <person name="Keri Z."/>
            <person name="LaButti K."/>
            <person name="Lipzen A."/>
            <person name="Lombard V."/>
            <person name="Magnuson J."/>
            <person name="Maillard F."/>
            <person name="Murat C."/>
            <person name="Nolan M."/>
            <person name="Ohm R.A."/>
            <person name="Pangilinan J."/>
            <person name="Pereira M.F."/>
            <person name="Perotto S."/>
            <person name="Peter M."/>
            <person name="Pfister S."/>
            <person name="Riley R."/>
            <person name="Sitrit Y."/>
            <person name="Stielow J.B."/>
            <person name="Szollosi G."/>
            <person name="Zifcakova L."/>
            <person name="Stursova M."/>
            <person name="Spatafora J.W."/>
            <person name="Tedersoo L."/>
            <person name="Vaario L.M."/>
            <person name="Yamada A."/>
            <person name="Yan M."/>
            <person name="Wang P."/>
            <person name="Xu J."/>
            <person name="Bruns T."/>
            <person name="Baldrian P."/>
            <person name="Vilgalys R."/>
            <person name="Dunand C."/>
            <person name="Henrissat B."/>
            <person name="Grigoriev I.V."/>
            <person name="Hibbett D."/>
            <person name="Nagy L.G."/>
            <person name="Martin F.M."/>
        </authorList>
    </citation>
    <scope>NUCLEOTIDE SEQUENCE</scope>
    <source>
        <strain evidence="1">UP504</strain>
    </source>
</reference>
<sequence>MPPRRRSCWPSNRSCEQDAVLSRFRNSPGSRLFDFEEATEIAVAHQDPLLPFDGVLDPDYVEMCYAHQQSADDLTLMLEECPRCREIGDSFACSSLSTPPLEGELRNTDLHSIPFPDLHRFPPIWLQMEFEYPSTTLKTTSANSPTA</sequence>
<evidence type="ECO:0000313" key="1">
    <source>
        <dbReference type="EMBL" id="KAF9504119.1"/>
    </source>
</evidence>
<dbReference type="EMBL" id="MU129260">
    <property type="protein sequence ID" value="KAF9504119.1"/>
    <property type="molecule type" value="Genomic_DNA"/>
</dbReference>
<accession>A0A9P6AF95</accession>
<proteinExistence type="predicted"/>
<gene>
    <name evidence="1" type="ORF">BS47DRAFT_1401732</name>
</gene>
<organism evidence="1 2">
    <name type="scientific">Hydnum rufescens UP504</name>
    <dbReference type="NCBI Taxonomy" id="1448309"/>
    <lineage>
        <taxon>Eukaryota</taxon>
        <taxon>Fungi</taxon>
        <taxon>Dikarya</taxon>
        <taxon>Basidiomycota</taxon>
        <taxon>Agaricomycotina</taxon>
        <taxon>Agaricomycetes</taxon>
        <taxon>Cantharellales</taxon>
        <taxon>Hydnaceae</taxon>
        <taxon>Hydnum</taxon>
    </lineage>
</organism>
<dbReference type="Proteomes" id="UP000886523">
    <property type="component" value="Unassembled WGS sequence"/>
</dbReference>
<keyword evidence="2" id="KW-1185">Reference proteome</keyword>
<evidence type="ECO:0000313" key="2">
    <source>
        <dbReference type="Proteomes" id="UP000886523"/>
    </source>
</evidence>